<sequence length="217" mass="24776">MNMMNLDLINKTFYPGWLMVSQLRSGQEIQDGDALYRRACRWVAEAREALTDGGYSAGSCDRMLYAYCALLDESVLNRDRQDDGYRKWRKDPLQARFFSTLNAGEELWELIRTVLREPAPDNAVLTCLYRTLQLGFVGQYRDQDDERREDVVRALSERVPPFALTEDAPVVVRASRLRSGRRLYWLGWAAGIVVLAALWLIFSSSLAQMVARIAGQG</sequence>
<reference evidence="7" key="2">
    <citation type="submission" date="2017-09" db="EMBL/GenBank/DDBJ databases">
        <title>FDA dAtabase for Regulatory Grade micrObial Sequences (FDA-ARGOS): Supporting development and validation of Infectious Disease Dx tests.</title>
        <authorList>
            <person name="Minogue T."/>
            <person name="Wolcott M."/>
            <person name="Wasieloski L."/>
            <person name="Aguilar W."/>
            <person name="Moore D."/>
            <person name="Tallon L."/>
            <person name="Sadzewicz L."/>
            <person name="Ott S."/>
            <person name="Zhao X."/>
            <person name="Nagaraj S."/>
            <person name="Vavikolanu K."/>
            <person name="Aluvathingal J."/>
            <person name="Nadendla S."/>
            <person name="Sichtig H."/>
        </authorList>
    </citation>
    <scope>NUCLEOTIDE SEQUENCE [LARGE SCALE GENOMIC DNA]</scope>
    <source>
        <strain evidence="7">FDAARGOS_404</strain>
    </source>
</reference>
<evidence type="ECO:0000313" key="4">
    <source>
        <dbReference type="EMBL" id="MEC3937127.1"/>
    </source>
</evidence>
<gene>
    <name evidence="3" type="primary">tssL</name>
    <name evidence="5" type="ORF">CRX53_11060</name>
    <name evidence="6" type="ORF">NCTC13032_03930</name>
    <name evidence="3" type="ORF">OEZ79_01705</name>
    <name evidence="4" type="ORF">VOF76_13200</name>
</gene>
<dbReference type="Proteomes" id="UP001357437">
    <property type="component" value="Unassembled WGS sequence"/>
</dbReference>
<protein>
    <submittedName>
        <fullName evidence="5">Type VI secretion system protein ImpK</fullName>
    </submittedName>
    <submittedName>
        <fullName evidence="3">Type VI secretion system protein TssL, short form</fullName>
    </submittedName>
    <submittedName>
        <fullName evidence="6">Uncharacterized protein conserved in bacteria</fullName>
    </submittedName>
</protein>
<evidence type="ECO:0000313" key="3">
    <source>
        <dbReference type="EMBL" id="MDC6636949.1"/>
    </source>
</evidence>
<dbReference type="EMBL" id="LR590464">
    <property type="protein sequence ID" value="VTP69039.1"/>
    <property type="molecule type" value="Genomic_DNA"/>
</dbReference>
<dbReference type="STRING" id="83655.APT61_09815"/>
<evidence type="ECO:0000313" key="5">
    <source>
        <dbReference type="EMBL" id="PHH04477.1"/>
    </source>
</evidence>
<evidence type="ECO:0000313" key="9">
    <source>
        <dbReference type="Proteomes" id="UP001357437"/>
    </source>
</evidence>
<dbReference type="Pfam" id="PF09850">
    <property type="entry name" value="DotU"/>
    <property type="match status" value="1"/>
</dbReference>
<dbReference type="RefSeq" id="WP_032611102.1">
    <property type="nucleotide sequence ID" value="NZ_CBCXZU010000002.1"/>
</dbReference>
<dbReference type="EMBL" id="JAYMCU010000021">
    <property type="protein sequence ID" value="MEC3937127.1"/>
    <property type="molecule type" value="Genomic_DNA"/>
</dbReference>
<organism evidence="6 8">
    <name type="scientific">Leclercia adecarboxylata</name>
    <dbReference type="NCBI Taxonomy" id="83655"/>
    <lineage>
        <taxon>Bacteria</taxon>
        <taxon>Pseudomonadati</taxon>
        <taxon>Pseudomonadota</taxon>
        <taxon>Gammaproteobacteria</taxon>
        <taxon>Enterobacterales</taxon>
        <taxon>Enterobacteriaceae</taxon>
        <taxon>Leclercia</taxon>
    </lineage>
</organism>
<dbReference type="EMBL" id="JAOURS010000001">
    <property type="protein sequence ID" value="MDC6636949.1"/>
    <property type="molecule type" value="Genomic_DNA"/>
</dbReference>
<reference evidence="6 8" key="3">
    <citation type="submission" date="2019-05" db="EMBL/GenBank/DDBJ databases">
        <authorList>
            <consortium name="Pathogen Informatics"/>
        </authorList>
    </citation>
    <scope>NUCLEOTIDE SEQUENCE [LARGE SCALE GENOMIC DNA]</scope>
    <source>
        <strain evidence="6 8">NCTC13032</strain>
    </source>
</reference>
<dbReference type="GeneID" id="30332202"/>
<dbReference type="Proteomes" id="UP000310719">
    <property type="component" value="Chromosome"/>
</dbReference>
<dbReference type="Proteomes" id="UP001149314">
    <property type="component" value="Unassembled WGS sequence"/>
</dbReference>
<feature type="transmembrane region" description="Helical" evidence="1">
    <location>
        <begin position="183"/>
        <end position="202"/>
    </location>
</feature>
<evidence type="ECO:0000256" key="1">
    <source>
        <dbReference type="SAM" id="Phobius"/>
    </source>
</evidence>
<reference evidence="5" key="1">
    <citation type="submission" date="2017-09" db="EMBL/GenBank/DDBJ databases">
        <title>FDA dAtabase for Regulatory Grade micrObial Sequences (FDA-ARGOS): Supporting development and validation of Infectious Disease Dx tests.</title>
        <authorList>
            <person name="Minogue T."/>
            <person name="Wolcott M."/>
            <person name="Wasieloski L."/>
            <person name="Aguilar W."/>
            <person name="Moore D."/>
            <person name="Tallon L.J."/>
            <person name="Sadzewicz L."/>
            <person name="Ott S."/>
            <person name="Zhao X."/>
            <person name="Nagaraj S."/>
            <person name="Vavikolanu K."/>
            <person name="Aluvathingal J."/>
            <person name="Nadendla S."/>
            <person name="Sichtig H."/>
        </authorList>
    </citation>
    <scope>NUCLEOTIDE SEQUENCE</scope>
    <source>
        <strain evidence="5">FDAARGOS_404</strain>
    </source>
</reference>
<keyword evidence="1" id="KW-0812">Transmembrane</keyword>
<accession>A0A4U9I1R3</accession>
<keyword evidence="1" id="KW-1133">Transmembrane helix</keyword>
<dbReference type="NCBIfam" id="TIGR03349">
    <property type="entry name" value="IV_VI_DotU"/>
    <property type="match status" value="1"/>
</dbReference>
<reference evidence="4 9" key="5">
    <citation type="submission" date="2024-01" db="EMBL/GenBank/DDBJ databases">
        <title>Comparative Genomics of Leclercia adecarboxylata Strains Isolated from Several Sources.</title>
        <authorList>
            <person name="Yescas-Zazueta V."/>
            <person name="Balbuena-Alonso M.G."/>
            <person name="Valencia D."/>
            <person name="Mendez-Pfeiffer P.A."/>
            <person name="Ballesteros-Monrreal M.G."/>
            <person name="Rocha-Gracia R.D.C."/>
            <person name="Barrios-Villa E."/>
        </authorList>
    </citation>
    <scope>NUCLEOTIDE SEQUENCE [LARGE SCALE GENOMIC DNA]</scope>
    <source>
        <strain evidence="4 9">33MEM</strain>
    </source>
</reference>
<name>A0A4U9I1R3_9ENTR</name>
<dbReference type="Proteomes" id="UP000222768">
    <property type="component" value="Unassembled WGS sequence"/>
</dbReference>
<feature type="domain" description="Type IV / VI secretion system DotU" evidence="2">
    <location>
        <begin position="12"/>
        <end position="203"/>
    </location>
</feature>
<dbReference type="EMBL" id="PDLK01000002">
    <property type="protein sequence ID" value="PHH04477.1"/>
    <property type="molecule type" value="Genomic_DNA"/>
</dbReference>
<dbReference type="InterPro" id="IPR038522">
    <property type="entry name" value="T4/T6SS_DotU_sf"/>
</dbReference>
<evidence type="ECO:0000259" key="2">
    <source>
        <dbReference type="Pfam" id="PF09850"/>
    </source>
</evidence>
<dbReference type="NCBIfam" id="NF038239">
    <property type="entry name" value="T6SS_TssL_short"/>
    <property type="match status" value="1"/>
</dbReference>
<keyword evidence="9" id="KW-1185">Reference proteome</keyword>
<dbReference type="AlphaFoldDB" id="A0A4U9I1R3"/>
<dbReference type="KEGG" id="lax:APT61_09815"/>
<keyword evidence="1" id="KW-0472">Membrane</keyword>
<evidence type="ECO:0000313" key="8">
    <source>
        <dbReference type="Proteomes" id="UP000310719"/>
    </source>
</evidence>
<dbReference type="PANTHER" id="PTHR38033:SF1">
    <property type="entry name" value="DOTU FAMILY TYPE IV_VI SECRETION SYSTEM PROTEIN"/>
    <property type="match status" value="1"/>
</dbReference>
<evidence type="ECO:0000313" key="6">
    <source>
        <dbReference type="EMBL" id="VTP69039.1"/>
    </source>
</evidence>
<dbReference type="Gene3D" id="1.25.40.590">
    <property type="entry name" value="Type IV / VI secretion system, DotU"/>
    <property type="match status" value="1"/>
</dbReference>
<proteinExistence type="predicted"/>
<dbReference type="InterPro" id="IPR017732">
    <property type="entry name" value="T4/T6SS_DotU"/>
</dbReference>
<dbReference type="PANTHER" id="PTHR38033">
    <property type="entry name" value="MEMBRANE PROTEIN-RELATED"/>
    <property type="match status" value="1"/>
</dbReference>
<reference evidence="3" key="4">
    <citation type="journal article" date="2023" name="Genes Genomics">
        <title>Genomic insights of Leclercia adecarboxylata strains linked to an outbreak in public hospitals in Mexico.</title>
        <authorList>
            <person name="Barrios-Villa E."/>
            <person name="Pacheco-Flores B."/>
            <person name="Lozano-Zarain P."/>
            <person name="Del Campo-Ortega R."/>
            <person name="de Jesus Ascencio-Montiel I."/>
            <person name="Gonzalez-Leon M."/>
            <person name="Camorlinga-Ponce M."/>
            <person name="Gaytan Cervantes F.J."/>
            <person name="Gonzalez Torres C."/>
            <person name="Aguilar E."/>
            <person name="Gonzalez Ibarra J."/>
            <person name="Torres Lopez F.J."/>
            <person name="Rosas-Vargas H."/>
            <person name="Gonzalez-Bonilla C.R."/>
            <person name="Del Carmen Rocha-Gracia R."/>
        </authorList>
    </citation>
    <scope>NUCLEOTIDE SEQUENCE</scope>
    <source>
        <strain evidence="3">Lac40</strain>
    </source>
</reference>
<evidence type="ECO:0000313" key="7">
    <source>
        <dbReference type="Proteomes" id="UP000222768"/>
    </source>
</evidence>